<sequence>MPLKEIESRADIQQLVDSFYSRVQADELLGHIFNDIAKVDWDLHLPKMYDFWDSLLLDGSFSGNVMQPHFRLNKLIPLEEQHFNRWLAIFEDTVHSLFTGEKAELAIYRARSIKEIMEFKINLVNHPPKDNSKIPLVNPGNESKG</sequence>
<evidence type="ECO:0000313" key="2">
    <source>
        <dbReference type="Proteomes" id="UP000199656"/>
    </source>
</evidence>
<name>A0A1H4CU49_9BACT</name>
<evidence type="ECO:0000313" key="1">
    <source>
        <dbReference type="EMBL" id="SEA63829.1"/>
    </source>
</evidence>
<dbReference type="GO" id="GO:0020037">
    <property type="term" value="F:heme binding"/>
    <property type="evidence" value="ECO:0007669"/>
    <property type="project" value="InterPro"/>
</dbReference>
<dbReference type="AlphaFoldDB" id="A0A1H4CU49"/>
<gene>
    <name evidence="1" type="ORF">SAMN05660909_02803</name>
</gene>
<dbReference type="STRING" id="408074.SAMN05660909_02803"/>
<organism evidence="1 2">
    <name type="scientific">Chitinophaga terrae</name>
    <name type="common">ex Kim and Jung 2007</name>
    <dbReference type="NCBI Taxonomy" id="408074"/>
    <lineage>
        <taxon>Bacteria</taxon>
        <taxon>Pseudomonadati</taxon>
        <taxon>Bacteroidota</taxon>
        <taxon>Chitinophagia</taxon>
        <taxon>Chitinophagales</taxon>
        <taxon>Chitinophagaceae</taxon>
        <taxon>Chitinophaga</taxon>
    </lineage>
</organism>
<dbReference type="Gene3D" id="1.10.490.10">
    <property type="entry name" value="Globins"/>
    <property type="match status" value="1"/>
</dbReference>
<proteinExistence type="predicted"/>
<dbReference type="SUPFAM" id="SSF46458">
    <property type="entry name" value="Globin-like"/>
    <property type="match status" value="1"/>
</dbReference>
<accession>A0A1H4CU49</accession>
<reference evidence="2" key="1">
    <citation type="submission" date="2016-10" db="EMBL/GenBank/DDBJ databases">
        <authorList>
            <person name="Varghese N."/>
            <person name="Submissions S."/>
        </authorList>
    </citation>
    <scope>NUCLEOTIDE SEQUENCE [LARGE SCALE GENOMIC DNA]</scope>
    <source>
        <strain evidence="2">DSM 23920</strain>
    </source>
</reference>
<dbReference type="RefSeq" id="WP_211117755.1">
    <property type="nucleotide sequence ID" value="NZ_BKAT01000017.1"/>
</dbReference>
<dbReference type="InterPro" id="IPR012292">
    <property type="entry name" value="Globin/Proto"/>
</dbReference>
<dbReference type="CDD" id="cd08916">
    <property type="entry name" value="TrHb3_P"/>
    <property type="match status" value="1"/>
</dbReference>
<keyword evidence="2" id="KW-1185">Reference proteome</keyword>
<dbReference type="InterPro" id="IPR009050">
    <property type="entry name" value="Globin-like_sf"/>
</dbReference>
<dbReference type="EMBL" id="FNRL01000011">
    <property type="protein sequence ID" value="SEA63829.1"/>
    <property type="molecule type" value="Genomic_DNA"/>
</dbReference>
<dbReference type="GO" id="GO:0019825">
    <property type="term" value="F:oxygen binding"/>
    <property type="evidence" value="ECO:0007669"/>
    <property type="project" value="InterPro"/>
</dbReference>
<protein>
    <submittedName>
        <fullName evidence="1">Hemoglobin</fullName>
    </submittedName>
</protein>
<dbReference type="Proteomes" id="UP000199656">
    <property type="component" value="Unassembled WGS sequence"/>
</dbReference>